<evidence type="ECO:0000313" key="2">
    <source>
        <dbReference type="EMBL" id="PZX92212.1"/>
    </source>
</evidence>
<dbReference type="EMBL" id="QKXH01000012">
    <property type="protein sequence ID" value="PZX92212.1"/>
    <property type="molecule type" value="Genomic_DNA"/>
</dbReference>
<keyword evidence="1" id="KW-0472">Membrane</keyword>
<feature type="transmembrane region" description="Helical" evidence="1">
    <location>
        <begin position="81"/>
        <end position="102"/>
    </location>
</feature>
<sequence length="247" mass="28417">MNITCKNCHQTFKGHYCSNCGQTAETHPINLHFLWHDIQKGLLHFDSGIAYTAKQLFTRPGHSIREFIEGKRVKHFKPISLVMVLATAYLALIHLLHINLIVNTSGPVDPDSDVDAVKIGEWLLAHFAWITLAFIPIHTIGTVIAFRKQGYNFFEYFVLNTYKAAQKLYVALLFIPVLYYYSGVPAINTVTRILLLIDFVLYFWTNEQFFNHLSKTKTFFLTLLTHLIFWFIVILIGVIVLLILDKG</sequence>
<evidence type="ECO:0000256" key="1">
    <source>
        <dbReference type="SAM" id="Phobius"/>
    </source>
</evidence>
<feature type="transmembrane region" description="Helical" evidence="1">
    <location>
        <begin position="218"/>
        <end position="244"/>
    </location>
</feature>
<feature type="transmembrane region" description="Helical" evidence="1">
    <location>
        <begin position="167"/>
        <end position="183"/>
    </location>
</feature>
<organism evidence="2 3">
    <name type="scientific">Flavobacterium aquariorum</name>
    <dbReference type="NCBI Taxonomy" id="2217670"/>
    <lineage>
        <taxon>Bacteria</taxon>
        <taxon>Pseudomonadati</taxon>
        <taxon>Bacteroidota</taxon>
        <taxon>Flavobacteriia</taxon>
        <taxon>Flavobacteriales</taxon>
        <taxon>Flavobacteriaceae</taxon>
        <taxon>Flavobacterium</taxon>
    </lineage>
</organism>
<dbReference type="OrthoDB" id="7446256at2"/>
<reference evidence="2 3" key="1">
    <citation type="submission" date="2018-06" db="EMBL/GenBank/DDBJ databases">
        <title>Flavobacterium sp IMCC34762, genome.</title>
        <authorList>
            <person name="Joung Y."/>
            <person name="Cho J."/>
            <person name="Song J."/>
        </authorList>
    </citation>
    <scope>NUCLEOTIDE SEQUENCE [LARGE SCALE GENOMIC DNA]</scope>
    <source>
        <strain evidence="2 3">IMCC34762</strain>
    </source>
</reference>
<dbReference type="RefSeq" id="WP_111411275.1">
    <property type="nucleotide sequence ID" value="NZ_QKXH01000012.1"/>
</dbReference>
<proteinExistence type="predicted"/>
<evidence type="ECO:0000313" key="3">
    <source>
        <dbReference type="Proteomes" id="UP000249177"/>
    </source>
</evidence>
<feature type="transmembrane region" description="Helical" evidence="1">
    <location>
        <begin position="122"/>
        <end position="146"/>
    </location>
</feature>
<comment type="caution">
    <text evidence="2">The sequence shown here is derived from an EMBL/GenBank/DDBJ whole genome shotgun (WGS) entry which is preliminary data.</text>
</comment>
<keyword evidence="1" id="KW-1133">Transmembrane helix</keyword>
<accession>A0A2W7VIR9</accession>
<dbReference type="Pfam" id="PF12412">
    <property type="entry name" value="DUF3667"/>
    <property type="match status" value="1"/>
</dbReference>
<gene>
    <name evidence="2" type="ORF">DOS84_16890</name>
</gene>
<keyword evidence="3" id="KW-1185">Reference proteome</keyword>
<name>A0A2W7VIR9_9FLAO</name>
<evidence type="ECO:0008006" key="4">
    <source>
        <dbReference type="Google" id="ProtNLM"/>
    </source>
</evidence>
<keyword evidence="1" id="KW-0812">Transmembrane</keyword>
<protein>
    <recommendedName>
        <fullName evidence="4">DUF3667 domain-containing protein</fullName>
    </recommendedName>
</protein>
<dbReference type="InterPro" id="IPR022134">
    <property type="entry name" value="DUF3667"/>
</dbReference>
<dbReference type="Proteomes" id="UP000249177">
    <property type="component" value="Unassembled WGS sequence"/>
</dbReference>
<dbReference type="AlphaFoldDB" id="A0A2W7VIR9"/>